<evidence type="ECO:0000256" key="1">
    <source>
        <dbReference type="ARBA" id="ARBA00022448"/>
    </source>
</evidence>
<dbReference type="AlphaFoldDB" id="A0A0G4F8D6"/>
<dbReference type="VEuPathDB" id="CryptoDB:Cvel_15544"/>
<feature type="transmembrane region" description="Helical" evidence="3">
    <location>
        <begin position="398"/>
        <end position="417"/>
    </location>
</feature>
<organism evidence="4">
    <name type="scientific">Chromera velia CCMP2878</name>
    <dbReference type="NCBI Taxonomy" id="1169474"/>
    <lineage>
        <taxon>Eukaryota</taxon>
        <taxon>Sar</taxon>
        <taxon>Alveolata</taxon>
        <taxon>Colpodellida</taxon>
        <taxon>Chromeraceae</taxon>
        <taxon>Chromera</taxon>
    </lineage>
</organism>
<feature type="compositionally biased region" description="Basic and acidic residues" evidence="2">
    <location>
        <begin position="615"/>
        <end position="628"/>
    </location>
</feature>
<keyword evidence="3" id="KW-0472">Membrane</keyword>
<dbReference type="PANTHER" id="PTHR36838">
    <property type="entry name" value="AUXIN EFFLUX CARRIER FAMILY PROTEIN"/>
    <property type="match status" value="1"/>
</dbReference>
<keyword evidence="3" id="KW-0812">Transmembrane</keyword>
<feature type="transmembrane region" description="Helical" evidence="3">
    <location>
        <begin position="177"/>
        <end position="198"/>
    </location>
</feature>
<feature type="compositionally biased region" description="Gly residues" evidence="2">
    <location>
        <begin position="638"/>
        <end position="651"/>
    </location>
</feature>
<feature type="region of interest" description="Disordered" evidence="2">
    <location>
        <begin position="607"/>
        <end position="663"/>
    </location>
</feature>
<name>A0A0G4F8D6_9ALVE</name>
<feature type="compositionally biased region" description="Gly residues" evidence="2">
    <location>
        <begin position="319"/>
        <end position="328"/>
    </location>
</feature>
<dbReference type="PANTHER" id="PTHR36838:SF3">
    <property type="entry name" value="TRANSPORTER AUXIN EFFLUX CARRIER EC FAMILY"/>
    <property type="match status" value="1"/>
</dbReference>
<feature type="compositionally biased region" description="Polar residues" evidence="2">
    <location>
        <begin position="654"/>
        <end position="663"/>
    </location>
</feature>
<evidence type="ECO:0000313" key="4">
    <source>
        <dbReference type="EMBL" id="CEM08324.1"/>
    </source>
</evidence>
<sequence>MWVPEPYSQVLALFFLVFVGFAARFKLETGKTKITPAVKDLVLSVLLPATIFVSLFDLHVSLELLVFPAVGFAAAALFMLPLSCLVLRFTLPDRLRDDCLSVAMVLCSFSPGLSSYPFIRQQTGDLMFAEMAFADFGNKIYGIFGAKLLAFMRMSREMRKRGSGLRRRNGGGSLGPLRALTQALLEPITFAFLLGLALSFVSLEVDHFGFIGRALRLIGRATTPVTLLFIGMKLGGFRRDAVLILCTLVMRVGLCFLLIAIVNLLMVRVFQLGDGEGEEKGKGGGDSLQLALGLFFNSAASFWPYAQICQVANQAEQMGGGGHSVRGGGAEEEEEREGGESLDVPSVLPHSGHRGRVRGGRLFNQEAALAVVSLSFPLSILMQALVSTGKNTLTRPEVAAPVGLVLLVIGIALLGSLSRLTTDENRFVFPWPAPASRNNAHAASQTLLPMACNCSSPVPGGAERIDGLLSRQLPLRVPCKSCTAPPLALFRLGDAIPTPPHAAADVLAVSQSSSLHPTATAADKEVGVLSQAGHGQEKEGIPLSVRERERERDGTVESVGLLVKSAGTFARSSPDHCDCPCVCNPDLFGRVRGPLRTAAAAAALVPVGSTSVSQKKGEQEKEKEKEDSLGTASSVGWMGEGEAGGGGGRGGQESSPSPVFSFCSQSERERAVAEECGWHF</sequence>
<reference evidence="4" key="1">
    <citation type="submission" date="2014-11" db="EMBL/GenBank/DDBJ databases">
        <authorList>
            <person name="Otto D Thomas"/>
            <person name="Naeem Raeece"/>
        </authorList>
    </citation>
    <scope>NUCLEOTIDE SEQUENCE</scope>
</reference>
<protein>
    <submittedName>
        <fullName evidence="4">Uncharacterized protein</fullName>
    </submittedName>
</protein>
<feature type="region of interest" description="Disordered" evidence="2">
    <location>
        <begin position="319"/>
        <end position="352"/>
    </location>
</feature>
<evidence type="ECO:0000256" key="3">
    <source>
        <dbReference type="SAM" id="Phobius"/>
    </source>
</evidence>
<proteinExistence type="predicted"/>
<evidence type="ECO:0000256" key="2">
    <source>
        <dbReference type="SAM" id="MobiDB-lite"/>
    </source>
</evidence>
<feature type="transmembrane region" description="Helical" evidence="3">
    <location>
        <begin position="242"/>
        <end position="267"/>
    </location>
</feature>
<feature type="transmembrane region" description="Helical" evidence="3">
    <location>
        <begin position="64"/>
        <end position="87"/>
    </location>
</feature>
<dbReference type="EMBL" id="CDMZ01000171">
    <property type="protein sequence ID" value="CEM08324.1"/>
    <property type="molecule type" value="Genomic_DNA"/>
</dbReference>
<feature type="transmembrane region" description="Helical" evidence="3">
    <location>
        <begin position="139"/>
        <end position="156"/>
    </location>
</feature>
<feature type="transmembrane region" description="Helical" evidence="3">
    <location>
        <begin position="6"/>
        <end position="25"/>
    </location>
</feature>
<gene>
    <name evidence="4" type="ORF">Cvel_15544</name>
</gene>
<accession>A0A0G4F8D6</accession>
<feature type="transmembrane region" description="Helical" evidence="3">
    <location>
        <begin position="367"/>
        <end position="386"/>
    </location>
</feature>
<feature type="transmembrane region" description="Helical" evidence="3">
    <location>
        <begin position="37"/>
        <end position="58"/>
    </location>
</feature>
<keyword evidence="3" id="KW-1133">Transmembrane helix</keyword>
<feature type="transmembrane region" description="Helical" evidence="3">
    <location>
        <begin position="99"/>
        <end position="119"/>
    </location>
</feature>
<keyword evidence="1" id="KW-0813">Transport</keyword>